<gene>
    <name evidence="3" type="ORF">ACFQGB_02790</name>
</gene>
<dbReference type="NCBIfam" id="TIGR01549">
    <property type="entry name" value="HAD-SF-IA-v1"/>
    <property type="match status" value="1"/>
</dbReference>
<dbReference type="GO" id="GO:0016787">
    <property type="term" value="F:hydrolase activity"/>
    <property type="evidence" value="ECO:0007669"/>
    <property type="project" value="UniProtKB-KW"/>
</dbReference>
<evidence type="ECO:0000313" key="4">
    <source>
        <dbReference type="Proteomes" id="UP001596395"/>
    </source>
</evidence>
<dbReference type="Gene3D" id="3.40.50.1000">
    <property type="entry name" value="HAD superfamily/HAD-like"/>
    <property type="match status" value="1"/>
</dbReference>
<dbReference type="InterPro" id="IPR036412">
    <property type="entry name" value="HAD-like_sf"/>
</dbReference>
<evidence type="ECO:0000256" key="1">
    <source>
        <dbReference type="ARBA" id="ARBA00007958"/>
    </source>
</evidence>
<accession>A0ABD5VG05</accession>
<name>A0ABD5VG05_9EURY</name>
<dbReference type="EC" id="3.1.3.-" evidence="3"/>
<reference evidence="3 4" key="1">
    <citation type="journal article" date="2019" name="Int. J. Syst. Evol. Microbiol.">
        <title>The Global Catalogue of Microorganisms (GCM) 10K type strain sequencing project: providing services to taxonomists for standard genome sequencing and annotation.</title>
        <authorList>
            <consortium name="The Broad Institute Genomics Platform"/>
            <consortium name="The Broad Institute Genome Sequencing Center for Infectious Disease"/>
            <person name="Wu L."/>
            <person name="Ma J."/>
        </authorList>
    </citation>
    <scope>NUCLEOTIDE SEQUENCE [LARGE SCALE GENOMIC DNA]</scope>
    <source>
        <strain evidence="3 4">GX26</strain>
    </source>
</reference>
<evidence type="ECO:0000313" key="3">
    <source>
        <dbReference type="EMBL" id="MFC6951781.1"/>
    </source>
</evidence>
<comment type="similarity">
    <text evidence="1">Belongs to the HAD-like hydrolase superfamily.</text>
</comment>
<organism evidence="3 4">
    <name type="scientific">Halorubellus litoreus</name>
    <dbReference type="NCBI Taxonomy" id="755308"/>
    <lineage>
        <taxon>Archaea</taxon>
        <taxon>Methanobacteriati</taxon>
        <taxon>Methanobacteriota</taxon>
        <taxon>Stenosarchaea group</taxon>
        <taxon>Halobacteria</taxon>
        <taxon>Halobacteriales</taxon>
        <taxon>Halorubellaceae</taxon>
        <taxon>Halorubellus</taxon>
    </lineage>
</organism>
<dbReference type="PANTHER" id="PTHR43434:SF1">
    <property type="entry name" value="PHOSPHOGLYCOLATE PHOSPHATASE"/>
    <property type="match status" value="1"/>
</dbReference>
<dbReference type="Proteomes" id="UP001596395">
    <property type="component" value="Unassembled WGS sequence"/>
</dbReference>
<comment type="caution">
    <text evidence="3">The sequence shown here is derived from an EMBL/GenBank/DDBJ whole genome shotgun (WGS) entry which is preliminary data.</text>
</comment>
<dbReference type="InterPro" id="IPR050155">
    <property type="entry name" value="HAD-like_hydrolase_sf"/>
</dbReference>
<keyword evidence="3" id="KW-0378">Hydrolase</keyword>
<feature type="compositionally biased region" description="Polar residues" evidence="2">
    <location>
        <begin position="225"/>
        <end position="235"/>
    </location>
</feature>
<protein>
    <submittedName>
        <fullName evidence="3">HAD family hydrolase</fullName>
        <ecNumber evidence="3">3.1.3.-</ecNumber>
    </submittedName>
</protein>
<dbReference type="AlphaFoldDB" id="A0ABD5VG05"/>
<proteinExistence type="inferred from homology"/>
<dbReference type="SUPFAM" id="SSF56784">
    <property type="entry name" value="HAD-like"/>
    <property type="match status" value="1"/>
</dbReference>
<sequence length="235" mass="24312">MAVSFDLFGTLVDVTRPDDPAEAVARELRARDVDVPEDWGEAYREVHVDAPEGAEVPLPAHVARALASRGVDAPGNAPRRAVVAAFDPDVTVRRGARDAVAAASEHGSVAVCSNCSVPGLVRKTLVRADMRDAFDVVVASAACGWRKPDERIFERVADGLGCEPNALVHVGDADADAGVERVGGSFVDVRDVASAEFVDVVASFARSTGRGGAASTTVDDDGDASSATDEGAGSQ</sequence>
<dbReference type="InterPro" id="IPR006439">
    <property type="entry name" value="HAD-SF_hydro_IA"/>
</dbReference>
<feature type="region of interest" description="Disordered" evidence="2">
    <location>
        <begin position="208"/>
        <end position="235"/>
    </location>
</feature>
<keyword evidence="4" id="KW-1185">Reference proteome</keyword>
<dbReference type="PANTHER" id="PTHR43434">
    <property type="entry name" value="PHOSPHOGLYCOLATE PHOSPHATASE"/>
    <property type="match status" value="1"/>
</dbReference>
<evidence type="ECO:0000256" key="2">
    <source>
        <dbReference type="SAM" id="MobiDB-lite"/>
    </source>
</evidence>
<dbReference type="EMBL" id="JBHSXN010000001">
    <property type="protein sequence ID" value="MFC6951781.1"/>
    <property type="molecule type" value="Genomic_DNA"/>
</dbReference>
<dbReference type="Pfam" id="PF00702">
    <property type="entry name" value="Hydrolase"/>
    <property type="match status" value="1"/>
</dbReference>
<dbReference type="InterPro" id="IPR023214">
    <property type="entry name" value="HAD_sf"/>
</dbReference>
<dbReference type="RefSeq" id="WP_336348795.1">
    <property type="nucleotide sequence ID" value="NZ_JAZAQL010000001.1"/>
</dbReference>